<dbReference type="PANTHER" id="PTHR11070:SF2">
    <property type="entry name" value="ATP-DEPENDENT DNA HELICASE SRS2"/>
    <property type="match status" value="1"/>
</dbReference>
<keyword evidence="3" id="KW-0347">Helicase</keyword>
<dbReference type="Pfam" id="PF00580">
    <property type="entry name" value="UvrD-helicase"/>
    <property type="match status" value="2"/>
</dbReference>
<evidence type="ECO:0000313" key="7">
    <source>
        <dbReference type="EMBL" id="MDO3398072.1"/>
    </source>
</evidence>
<dbReference type="Gene3D" id="3.40.50.300">
    <property type="entry name" value="P-loop containing nucleotide triphosphate hydrolases"/>
    <property type="match status" value="2"/>
</dbReference>
<evidence type="ECO:0000256" key="4">
    <source>
        <dbReference type="ARBA" id="ARBA00022840"/>
    </source>
</evidence>
<dbReference type="SUPFAM" id="SSF52540">
    <property type="entry name" value="P-loop containing nucleoside triphosphate hydrolases"/>
    <property type="match status" value="2"/>
</dbReference>
<dbReference type="InterPro" id="IPR014016">
    <property type="entry name" value="UvrD-like_ATP-bd"/>
</dbReference>
<evidence type="ECO:0000256" key="1">
    <source>
        <dbReference type="ARBA" id="ARBA00022741"/>
    </source>
</evidence>
<dbReference type="InterPro" id="IPR000212">
    <property type="entry name" value="DNA_helicase_UvrD/REP"/>
</dbReference>
<dbReference type="RefSeq" id="WP_302710284.1">
    <property type="nucleotide sequence ID" value="NZ_JAULSC010000041.1"/>
</dbReference>
<keyword evidence="2" id="KW-0378">Hydrolase</keyword>
<gene>
    <name evidence="7" type="ORF">QWJ41_20280</name>
</gene>
<feature type="region of interest" description="Disordered" evidence="5">
    <location>
        <begin position="489"/>
        <end position="517"/>
    </location>
</feature>
<keyword evidence="1" id="KW-0547">Nucleotide-binding</keyword>
<sequence length="517" mass="55606">MTEHISEELASDAAAFAAALPAAVEMPAGAGKTHLLTATAKHIVDDGGRVLVLTHTNAGVYAINARLKRFGLSTGVHVATITSFAFRLVRAYPAIGELRAPKVMIPAHSTSYIAAATRIVSAVHIQAVLNASFTHVLVDEYQDCNETQHAFVSAMRAAIPATGVLGDPLQAIFGFADPLADWATVLHDYALHPTTIKPHRWSGHNEALGEWLLRIRPLMVPGHTVQWANIALPDGVTFRNIAGDQRVLTPGFFAGYPADETVLIITDWAHTARGVAGNLNGTFTVMEEIAGKFMAESLEKLAATTPDKYAMWLFDLTKACHCGHGVLDTGTLRKRYVNGRIAGDLLDGGPASRAGAEPAIGAFDSVVSEPTLSNLAAGMDLISTSPALRLHSHEAWYDIQTSIRGAVAQGSDHGVLLAELAKAREVLRYAGRRERRRIISRTLLVKGLEYDHVVLADVSKHAQVNDLYVALSRARKTVSILSTSDTLLLQPSPNGRQHSSHIRSVPTGRSGTIQQLR</sequence>
<evidence type="ECO:0000256" key="2">
    <source>
        <dbReference type="ARBA" id="ARBA00022801"/>
    </source>
</evidence>
<evidence type="ECO:0000256" key="5">
    <source>
        <dbReference type="SAM" id="MobiDB-lite"/>
    </source>
</evidence>
<protein>
    <submittedName>
        <fullName evidence="7">UvrD-helicase domain-containing protein</fullName>
    </submittedName>
</protein>
<keyword evidence="4" id="KW-0067">ATP-binding</keyword>
<evidence type="ECO:0000313" key="8">
    <source>
        <dbReference type="Proteomes" id="UP001168363"/>
    </source>
</evidence>
<proteinExistence type="predicted"/>
<reference evidence="7" key="1">
    <citation type="submission" date="2023-06" db="EMBL/GenBank/DDBJ databases">
        <title>Genome sequence of Nocardioides sp. SOB44.</title>
        <authorList>
            <person name="Zhang G."/>
        </authorList>
    </citation>
    <scope>NUCLEOTIDE SEQUENCE</scope>
    <source>
        <strain evidence="7">SOB44</strain>
    </source>
</reference>
<organism evidence="7 8">
    <name type="scientific">Nocardioides cremeus</name>
    <dbReference type="NCBI Taxonomy" id="3058044"/>
    <lineage>
        <taxon>Bacteria</taxon>
        <taxon>Bacillati</taxon>
        <taxon>Actinomycetota</taxon>
        <taxon>Actinomycetes</taxon>
        <taxon>Propionibacteriales</taxon>
        <taxon>Nocardioidaceae</taxon>
        <taxon>Nocardioides</taxon>
    </lineage>
</organism>
<name>A0ABT8U0F0_9ACTN</name>
<accession>A0ABT8U0F0</accession>
<dbReference type="Proteomes" id="UP001168363">
    <property type="component" value="Unassembled WGS sequence"/>
</dbReference>
<comment type="caution">
    <text evidence="7">The sequence shown here is derived from an EMBL/GenBank/DDBJ whole genome shotgun (WGS) entry which is preliminary data.</text>
</comment>
<dbReference type="PANTHER" id="PTHR11070">
    <property type="entry name" value="UVRD / RECB / PCRA DNA HELICASE FAMILY MEMBER"/>
    <property type="match status" value="1"/>
</dbReference>
<dbReference type="InterPro" id="IPR027417">
    <property type="entry name" value="P-loop_NTPase"/>
</dbReference>
<feature type="compositionally biased region" description="Polar residues" evidence="5">
    <location>
        <begin position="507"/>
        <end position="517"/>
    </location>
</feature>
<feature type="domain" description="UvrD-like helicase ATP-binding" evidence="6">
    <location>
        <begin position="124"/>
        <end position="175"/>
    </location>
</feature>
<feature type="domain" description="UvrD-like helicase ATP-binding" evidence="6">
    <location>
        <begin position="19"/>
        <end position="94"/>
    </location>
</feature>
<evidence type="ECO:0000256" key="3">
    <source>
        <dbReference type="ARBA" id="ARBA00022806"/>
    </source>
</evidence>
<dbReference type="EMBL" id="JAULSC010000041">
    <property type="protein sequence ID" value="MDO3398072.1"/>
    <property type="molecule type" value="Genomic_DNA"/>
</dbReference>
<evidence type="ECO:0000259" key="6">
    <source>
        <dbReference type="Pfam" id="PF00580"/>
    </source>
</evidence>
<keyword evidence="8" id="KW-1185">Reference proteome</keyword>